<gene>
    <name evidence="2" type="ORF">CRENBAI_011551</name>
</gene>
<sequence>MENPYGTQMTHLHPKALHEWSQGPRLTPIGTPFRQAPTKDEGIGTSIGRKVRDRDHAPRTDRKPGPTPKSPKPATSALQHPHTEARATMHRTTAPTPQHAKQWRKQLSNEHPKQKPCTKLTPYKCAPTSPPKTKPPAKLHPHEKNTHSIQVQEQVRTPIPLPEVAPRENPHPSPQKAESPQSQNQSPPRCRD</sequence>
<reference evidence="2 3" key="1">
    <citation type="submission" date="2021-06" db="EMBL/GenBank/DDBJ databases">
        <authorList>
            <person name="Palmer J.M."/>
        </authorList>
    </citation>
    <scope>NUCLEOTIDE SEQUENCE [LARGE SCALE GENOMIC DNA]</scope>
    <source>
        <strain evidence="2 3">MEX-2019</strain>
        <tissue evidence="2">Muscle</tissue>
    </source>
</reference>
<comment type="caution">
    <text evidence="2">The sequence shown here is derived from an EMBL/GenBank/DDBJ whole genome shotgun (WGS) entry which is preliminary data.</text>
</comment>
<organism evidence="2 3">
    <name type="scientific">Crenichthys baileyi</name>
    <name type="common">White River springfish</name>
    <dbReference type="NCBI Taxonomy" id="28760"/>
    <lineage>
        <taxon>Eukaryota</taxon>
        <taxon>Metazoa</taxon>
        <taxon>Chordata</taxon>
        <taxon>Craniata</taxon>
        <taxon>Vertebrata</taxon>
        <taxon>Euteleostomi</taxon>
        <taxon>Actinopterygii</taxon>
        <taxon>Neopterygii</taxon>
        <taxon>Teleostei</taxon>
        <taxon>Neoteleostei</taxon>
        <taxon>Acanthomorphata</taxon>
        <taxon>Ovalentaria</taxon>
        <taxon>Atherinomorphae</taxon>
        <taxon>Cyprinodontiformes</taxon>
        <taxon>Goodeidae</taxon>
        <taxon>Crenichthys</taxon>
    </lineage>
</organism>
<dbReference type="AlphaFoldDB" id="A0AAV9SL86"/>
<name>A0AAV9SL86_9TELE</name>
<dbReference type="EMBL" id="JAHHUM010000221">
    <property type="protein sequence ID" value="KAK5622050.1"/>
    <property type="molecule type" value="Genomic_DNA"/>
</dbReference>
<protein>
    <submittedName>
        <fullName evidence="2">Uncharacterized protein</fullName>
    </submittedName>
</protein>
<feature type="compositionally biased region" description="Basic and acidic residues" evidence="1">
    <location>
        <begin position="50"/>
        <end position="64"/>
    </location>
</feature>
<feature type="region of interest" description="Disordered" evidence="1">
    <location>
        <begin position="1"/>
        <end position="192"/>
    </location>
</feature>
<feature type="compositionally biased region" description="Polar residues" evidence="1">
    <location>
        <begin position="176"/>
        <end position="192"/>
    </location>
</feature>
<keyword evidence="3" id="KW-1185">Reference proteome</keyword>
<accession>A0AAV9SL86</accession>
<dbReference type="Proteomes" id="UP001311232">
    <property type="component" value="Unassembled WGS sequence"/>
</dbReference>
<feature type="compositionally biased region" description="Polar residues" evidence="1">
    <location>
        <begin position="1"/>
        <end position="10"/>
    </location>
</feature>
<proteinExistence type="predicted"/>
<evidence type="ECO:0000313" key="2">
    <source>
        <dbReference type="EMBL" id="KAK5622050.1"/>
    </source>
</evidence>
<evidence type="ECO:0000313" key="3">
    <source>
        <dbReference type="Proteomes" id="UP001311232"/>
    </source>
</evidence>
<evidence type="ECO:0000256" key="1">
    <source>
        <dbReference type="SAM" id="MobiDB-lite"/>
    </source>
</evidence>